<organism evidence="1">
    <name type="scientific">hydrothermal vent metagenome</name>
    <dbReference type="NCBI Taxonomy" id="652676"/>
    <lineage>
        <taxon>unclassified sequences</taxon>
        <taxon>metagenomes</taxon>
        <taxon>ecological metagenomes</taxon>
    </lineage>
</organism>
<reference evidence="1" key="1">
    <citation type="submission" date="2018-06" db="EMBL/GenBank/DDBJ databases">
        <authorList>
            <person name="Zhirakovskaya E."/>
        </authorList>
    </citation>
    <scope>NUCLEOTIDE SEQUENCE</scope>
</reference>
<dbReference type="SUPFAM" id="SSF46689">
    <property type="entry name" value="Homeodomain-like"/>
    <property type="match status" value="1"/>
</dbReference>
<dbReference type="Pfam" id="PF04255">
    <property type="entry name" value="DUF433"/>
    <property type="match status" value="1"/>
</dbReference>
<dbReference type="InterPro" id="IPR036388">
    <property type="entry name" value="WH-like_DNA-bd_sf"/>
</dbReference>
<dbReference type="EMBL" id="UOEU01000373">
    <property type="protein sequence ID" value="VAW32565.1"/>
    <property type="molecule type" value="Genomic_DNA"/>
</dbReference>
<sequence length="98" mass="11203">MTLAITTKPIPLQQDQTGTIYVRGTRIPLDTIVYAYRNGESAEEIVESFSSLKLADVYAIIAYYLEHQIDVETYLQARQDEAQSLRNKIESHFPSHNL</sequence>
<dbReference type="PANTHER" id="PTHR34849:SF1">
    <property type="entry name" value="SLR0770 PROTEIN"/>
    <property type="match status" value="1"/>
</dbReference>
<dbReference type="PANTHER" id="PTHR34849">
    <property type="entry name" value="SSL5025 PROTEIN"/>
    <property type="match status" value="1"/>
</dbReference>
<evidence type="ECO:0000313" key="1">
    <source>
        <dbReference type="EMBL" id="VAW32565.1"/>
    </source>
</evidence>
<gene>
    <name evidence="1" type="ORF">MNBD_CHLOROFLEXI01-1031</name>
</gene>
<dbReference type="InterPro" id="IPR009057">
    <property type="entry name" value="Homeodomain-like_sf"/>
</dbReference>
<proteinExistence type="predicted"/>
<dbReference type="AlphaFoldDB" id="A0A3B0UN85"/>
<dbReference type="Gene3D" id="1.10.10.10">
    <property type="entry name" value="Winged helix-like DNA-binding domain superfamily/Winged helix DNA-binding domain"/>
    <property type="match status" value="1"/>
</dbReference>
<accession>A0A3B0UN85</accession>
<name>A0A3B0UN85_9ZZZZ</name>
<protein>
    <recommendedName>
        <fullName evidence="2">DUF433 domain-containing protein</fullName>
    </recommendedName>
</protein>
<dbReference type="InterPro" id="IPR007367">
    <property type="entry name" value="DUF433"/>
</dbReference>
<evidence type="ECO:0008006" key="2">
    <source>
        <dbReference type="Google" id="ProtNLM"/>
    </source>
</evidence>